<accession>A0A0E9R7J0</accession>
<dbReference type="AlphaFoldDB" id="A0A0E9R7J0"/>
<sequence>MRTNGVCATVRQTRFCFPSHFLKHTGLNRNPICPVKHIFNHIRAGAPPPGNHCP</sequence>
<dbReference type="EMBL" id="GBXM01083446">
    <property type="protein sequence ID" value="JAH25131.1"/>
    <property type="molecule type" value="Transcribed_RNA"/>
</dbReference>
<reference evidence="1" key="1">
    <citation type="submission" date="2014-11" db="EMBL/GenBank/DDBJ databases">
        <authorList>
            <person name="Amaro Gonzalez C."/>
        </authorList>
    </citation>
    <scope>NUCLEOTIDE SEQUENCE</scope>
</reference>
<name>A0A0E9R7J0_ANGAN</name>
<protein>
    <submittedName>
        <fullName evidence="1">Uncharacterized protein</fullName>
    </submittedName>
</protein>
<reference evidence="1" key="2">
    <citation type="journal article" date="2015" name="Fish Shellfish Immunol.">
        <title>Early steps in the European eel (Anguilla anguilla)-Vibrio vulnificus interaction in the gills: Role of the RtxA13 toxin.</title>
        <authorList>
            <person name="Callol A."/>
            <person name="Pajuelo D."/>
            <person name="Ebbesson L."/>
            <person name="Teles M."/>
            <person name="MacKenzie S."/>
            <person name="Amaro C."/>
        </authorList>
    </citation>
    <scope>NUCLEOTIDE SEQUENCE</scope>
</reference>
<organism evidence="1">
    <name type="scientific">Anguilla anguilla</name>
    <name type="common">European freshwater eel</name>
    <name type="synonym">Muraena anguilla</name>
    <dbReference type="NCBI Taxonomy" id="7936"/>
    <lineage>
        <taxon>Eukaryota</taxon>
        <taxon>Metazoa</taxon>
        <taxon>Chordata</taxon>
        <taxon>Craniata</taxon>
        <taxon>Vertebrata</taxon>
        <taxon>Euteleostomi</taxon>
        <taxon>Actinopterygii</taxon>
        <taxon>Neopterygii</taxon>
        <taxon>Teleostei</taxon>
        <taxon>Anguilliformes</taxon>
        <taxon>Anguillidae</taxon>
        <taxon>Anguilla</taxon>
    </lineage>
</organism>
<evidence type="ECO:0000313" key="1">
    <source>
        <dbReference type="EMBL" id="JAH25131.1"/>
    </source>
</evidence>
<proteinExistence type="predicted"/>